<dbReference type="Gene3D" id="2.60.40.1090">
    <property type="entry name" value="Fimbrial-type adhesion domain"/>
    <property type="match status" value="1"/>
</dbReference>
<evidence type="ECO:0000256" key="3">
    <source>
        <dbReference type="ARBA" id="ARBA00022729"/>
    </source>
</evidence>
<evidence type="ECO:0000313" key="7">
    <source>
        <dbReference type="Proteomes" id="UP001158961"/>
    </source>
</evidence>
<dbReference type="PANTHER" id="PTHR33420">
    <property type="entry name" value="FIMBRIAL SUBUNIT ELFA-RELATED"/>
    <property type="match status" value="1"/>
</dbReference>
<dbReference type="InterPro" id="IPR036937">
    <property type="entry name" value="Adhesion_dom_fimbrial_sf"/>
</dbReference>
<dbReference type="GO" id="GO:0009289">
    <property type="term" value="C:pilus"/>
    <property type="evidence" value="ECO:0007669"/>
    <property type="project" value="UniProtKB-SubCell"/>
</dbReference>
<feature type="signal peptide" evidence="5">
    <location>
        <begin position="1"/>
        <end position="24"/>
    </location>
</feature>
<dbReference type="EMBL" id="OW970315">
    <property type="protein sequence ID" value="CAH6160900.1"/>
    <property type="molecule type" value="Genomic_DNA"/>
</dbReference>
<dbReference type="InterPro" id="IPR050263">
    <property type="entry name" value="Bact_Fimbrial_Adh_Pro"/>
</dbReference>
<reference evidence="6" key="1">
    <citation type="submission" date="2022-05" db="EMBL/GenBank/DDBJ databases">
        <authorList>
            <person name="Pothier F. J."/>
        </authorList>
    </citation>
    <scope>NUCLEOTIDE SEQUENCE</scope>
    <source>
        <strain evidence="6">DAPP-PG734</strain>
    </source>
</reference>
<sequence>MNRQRTFTTLLMTALLSHCALIYAESNDETTVYVSGDILDTPCTIAPDSRMQVIAMGQITPGEIARNGAGQAIPFTIRLIDCRLQRIEPHQPNWQRFAVSFDGQTDGDYFALAGTAQGMALQLADEAGNIAHPGVPLPQSVLHNGEQVLHYTLRLVSNHQPLREGSYSSAIHFRLNYF</sequence>
<evidence type="ECO:0000256" key="4">
    <source>
        <dbReference type="ARBA" id="ARBA00023263"/>
    </source>
</evidence>
<evidence type="ECO:0000256" key="2">
    <source>
        <dbReference type="ARBA" id="ARBA00006671"/>
    </source>
</evidence>
<feature type="chain" id="PRO_5042820304" evidence="5">
    <location>
        <begin position="25"/>
        <end position="178"/>
    </location>
</feature>
<organism evidence="6 7">
    <name type="scientific">Enterobacter agglomerans</name>
    <name type="common">Erwinia herbicola</name>
    <name type="synonym">Pantoea agglomerans</name>
    <dbReference type="NCBI Taxonomy" id="549"/>
    <lineage>
        <taxon>Bacteria</taxon>
        <taxon>Pseudomonadati</taxon>
        <taxon>Pseudomonadota</taxon>
        <taxon>Gammaproteobacteria</taxon>
        <taxon>Enterobacterales</taxon>
        <taxon>Erwiniaceae</taxon>
        <taxon>Pantoea</taxon>
        <taxon>Pantoea agglomerans group</taxon>
    </lineage>
</organism>
<dbReference type="InterPro" id="IPR008966">
    <property type="entry name" value="Adhesion_dom_sf"/>
</dbReference>
<protein>
    <submittedName>
        <fullName evidence="6">Type 1 fimbrial protein</fullName>
    </submittedName>
</protein>
<dbReference type="GO" id="GO:0043709">
    <property type="term" value="P:cell adhesion involved in single-species biofilm formation"/>
    <property type="evidence" value="ECO:0007669"/>
    <property type="project" value="TreeGrafter"/>
</dbReference>
<dbReference type="PANTHER" id="PTHR33420:SF3">
    <property type="entry name" value="FIMBRIAL SUBUNIT ELFA"/>
    <property type="match status" value="1"/>
</dbReference>
<proteinExistence type="inferred from homology"/>
<dbReference type="SUPFAM" id="SSF49401">
    <property type="entry name" value="Bacterial adhesins"/>
    <property type="match status" value="1"/>
</dbReference>
<gene>
    <name evidence="6" type="ORF">DAPPPG734_01365</name>
</gene>
<evidence type="ECO:0000256" key="5">
    <source>
        <dbReference type="SAM" id="SignalP"/>
    </source>
</evidence>
<accession>A0AAN2F8L5</accession>
<dbReference type="AlphaFoldDB" id="A0AAN2F8L5"/>
<evidence type="ECO:0000313" key="6">
    <source>
        <dbReference type="EMBL" id="CAH6160900.1"/>
    </source>
</evidence>
<comment type="subcellular location">
    <subcellularLocation>
        <location evidence="1">Fimbrium</location>
    </subcellularLocation>
</comment>
<keyword evidence="4" id="KW-0281">Fimbrium</keyword>
<evidence type="ECO:0000256" key="1">
    <source>
        <dbReference type="ARBA" id="ARBA00004561"/>
    </source>
</evidence>
<dbReference type="Proteomes" id="UP001158961">
    <property type="component" value="Chromosome"/>
</dbReference>
<comment type="similarity">
    <text evidence="2">Belongs to the fimbrial protein family.</text>
</comment>
<keyword evidence="3 5" id="KW-0732">Signal</keyword>
<name>A0AAN2F8L5_ENTAG</name>
<dbReference type="RefSeq" id="WP_031593481.1">
    <property type="nucleotide sequence ID" value="NZ_JBCIYS010000006.1"/>
</dbReference>